<feature type="region of interest" description="Disordered" evidence="1">
    <location>
        <begin position="1"/>
        <end position="97"/>
    </location>
</feature>
<feature type="compositionally biased region" description="Basic and acidic residues" evidence="1">
    <location>
        <begin position="233"/>
        <end position="248"/>
    </location>
</feature>
<name>A0A1R3RPU1_ASPC5</name>
<proteinExistence type="predicted"/>
<feature type="region of interest" description="Disordered" evidence="1">
    <location>
        <begin position="210"/>
        <end position="323"/>
    </location>
</feature>
<dbReference type="VEuPathDB" id="FungiDB:ASPCADRAFT_4536"/>
<protein>
    <recommendedName>
        <fullName evidence="4">RRM domain-containing protein</fullName>
    </recommendedName>
</protein>
<dbReference type="InterPro" id="IPR012677">
    <property type="entry name" value="Nucleotide-bd_a/b_plait_sf"/>
</dbReference>
<dbReference type="EMBL" id="KV907498">
    <property type="protein sequence ID" value="OOF96492.1"/>
    <property type="molecule type" value="Genomic_DNA"/>
</dbReference>
<evidence type="ECO:0000313" key="3">
    <source>
        <dbReference type="Proteomes" id="UP000188318"/>
    </source>
</evidence>
<feature type="compositionally biased region" description="Polar residues" evidence="1">
    <location>
        <begin position="34"/>
        <end position="51"/>
    </location>
</feature>
<keyword evidence="3" id="KW-1185">Reference proteome</keyword>
<dbReference type="OrthoDB" id="5595109at2759"/>
<dbReference type="InterPro" id="IPR035979">
    <property type="entry name" value="RBD_domain_sf"/>
</dbReference>
<dbReference type="CDD" id="cd00590">
    <property type="entry name" value="RRM_SF"/>
    <property type="match status" value="1"/>
</dbReference>
<dbReference type="SUPFAM" id="SSF54928">
    <property type="entry name" value="RNA-binding domain, RBD"/>
    <property type="match status" value="1"/>
</dbReference>
<reference evidence="3" key="1">
    <citation type="journal article" date="2017" name="Genome Biol.">
        <title>Comparative genomics reveals high biological diversity and specific adaptations in the industrially and medically important fungal genus Aspergillus.</title>
        <authorList>
            <person name="de Vries R.P."/>
            <person name="Riley R."/>
            <person name="Wiebenga A."/>
            <person name="Aguilar-Osorio G."/>
            <person name="Amillis S."/>
            <person name="Uchima C.A."/>
            <person name="Anderluh G."/>
            <person name="Asadollahi M."/>
            <person name="Askin M."/>
            <person name="Barry K."/>
            <person name="Battaglia E."/>
            <person name="Bayram O."/>
            <person name="Benocci T."/>
            <person name="Braus-Stromeyer S.A."/>
            <person name="Caldana C."/>
            <person name="Canovas D."/>
            <person name="Cerqueira G.C."/>
            <person name="Chen F."/>
            <person name="Chen W."/>
            <person name="Choi C."/>
            <person name="Clum A."/>
            <person name="Dos Santos R.A."/>
            <person name="Damasio A.R."/>
            <person name="Diallinas G."/>
            <person name="Emri T."/>
            <person name="Fekete E."/>
            <person name="Flipphi M."/>
            <person name="Freyberg S."/>
            <person name="Gallo A."/>
            <person name="Gournas C."/>
            <person name="Habgood R."/>
            <person name="Hainaut M."/>
            <person name="Harispe M.L."/>
            <person name="Henrissat B."/>
            <person name="Hilden K.S."/>
            <person name="Hope R."/>
            <person name="Hossain A."/>
            <person name="Karabika E."/>
            <person name="Karaffa L."/>
            <person name="Karanyi Z."/>
            <person name="Krasevec N."/>
            <person name="Kuo A."/>
            <person name="Kusch H."/>
            <person name="LaButti K."/>
            <person name="Lagendijk E.L."/>
            <person name="Lapidus A."/>
            <person name="Levasseur A."/>
            <person name="Lindquist E."/>
            <person name="Lipzen A."/>
            <person name="Logrieco A.F."/>
            <person name="MacCabe A."/>
            <person name="Maekelae M.R."/>
            <person name="Malavazi I."/>
            <person name="Melin P."/>
            <person name="Meyer V."/>
            <person name="Mielnichuk N."/>
            <person name="Miskei M."/>
            <person name="Molnar A.P."/>
            <person name="Mule G."/>
            <person name="Ngan C.Y."/>
            <person name="Orejas M."/>
            <person name="Orosz E."/>
            <person name="Ouedraogo J.P."/>
            <person name="Overkamp K.M."/>
            <person name="Park H.-S."/>
            <person name="Perrone G."/>
            <person name="Piumi F."/>
            <person name="Punt P.J."/>
            <person name="Ram A.F."/>
            <person name="Ramon A."/>
            <person name="Rauscher S."/>
            <person name="Record E."/>
            <person name="Riano-Pachon D.M."/>
            <person name="Robert V."/>
            <person name="Roehrig J."/>
            <person name="Ruller R."/>
            <person name="Salamov A."/>
            <person name="Salih N.S."/>
            <person name="Samson R.A."/>
            <person name="Sandor E."/>
            <person name="Sanguinetti M."/>
            <person name="Schuetze T."/>
            <person name="Sepcic K."/>
            <person name="Shelest E."/>
            <person name="Sherlock G."/>
            <person name="Sophianopoulou V."/>
            <person name="Squina F.M."/>
            <person name="Sun H."/>
            <person name="Susca A."/>
            <person name="Todd R.B."/>
            <person name="Tsang A."/>
            <person name="Unkles S.E."/>
            <person name="van de Wiele N."/>
            <person name="van Rossen-Uffink D."/>
            <person name="Oliveira J.V."/>
            <person name="Vesth T.C."/>
            <person name="Visser J."/>
            <person name="Yu J.-H."/>
            <person name="Zhou M."/>
            <person name="Andersen M.R."/>
            <person name="Archer D.B."/>
            <person name="Baker S.E."/>
            <person name="Benoit I."/>
            <person name="Brakhage A.A."/>
            <person name="Braus G.H."/>
            <person name="Fischer R."/>
            <person name="Frisvad J.C."/>
            <person name="Goldman G.H."/>
            <person name="Houbraken J."/>
            <person name="Oakley B."/>
            <person name="Pocsi I."/>
            <person name="Scazzocchio C."/>
            <person name="Seiboth B."/>
            <person name="vanKuyk P.A."/>
            <person name="Wortman J."/>
            <person name="Dyer P.S."/>
            <person name="Grigoriev I.V."/>
        </authorList>
    </citation>
    <scope>NUCLEOTIDE SEQUENCE [LARGE SCALE GENOMIC DNA]</scope>
    <source>
        <strain evidence="3">ITEM 5010</strain>
    </source>
</reference>
<evidence type="ECO:0008006" key="4">
    <source>
        <dbReference type="Google" id="ProtNLM"/>
    </source>
</evidence>
<evidence type="ECO:0000256" key="1">
    <source>
        <dbReference type="SAM" id="MobiDB-lite"/>
    </source>
</evidence>
<accession>A0A1R3RPU1</accession>
<feature type="compositionally biased region" description="Polar residues" evidence="1">
    <location>
        <begin position="222"/>
        <end position="232"/>
    </location>
</feature>
<evidence type="ECO:0000313" key="2">
    <source>
        <dbReference type="EMBL" id="OOF96492.1"/>
    </source>
</evidence>
<dbReference type="OMA" id="VVANFHN"/>
<dbReference type="STRING" id="602072.A0A1R3RPU1"/>
<dbReference type="GO" id="GO:0003676">
    <property type="term" value="F:nucleic acid binding"/>
    <property type="evidence" value="ECO:0007669"/>
    <property type="project" value="InterPro"/>
</dbReference>
<sequence>MAAGQGAVSFDAIIQADRKKRRNEELANQLLGKNRTTNAATKPAGKTQNVKPGSLASRIGVAKRSVSATLPSKANTPNPAPARQGPRPGARPANRRRPDENRLLSALNPESGQANVRNGAGLTIKGVGSGPFVVVGSNFAPGTTAADIQSALEPVSGKILRCWVTSQSPAVTAEITFAEKQAAESAIANFHNQRADGRILSLRLKQPASNANQDLFERPTKPTFQNPQSSFSDLREQADRDRRLHRSADPSVQDGRWGFNNQNQNFDQGPSRGNYRRRNNRGGRGGARGGGNVVQNAQETGLYSDEMMVDAPQPNQRNRGKRY</sequence>
<organism evidence="2 3">
    <name type="scientific">Aspergillus carbonarius (strain ITEM 5010)</name>
    <dbReference type="NCBI Taxonomy" id="602072"/>
    <lineage>
        <taxon>Eukaryota</taxon>
        <taxon>Fungi</taxon>
        <taxon>Dikarya</taxon>
        <taxon>Ascomycota</taxon>
        <taxon>Pezizomycotina</taxon>
        <taxon>Eurotiomycetes</taxon>
        <taxon>Eurotiomycetidae</taxon>
        <taxon>Eurotiales</taxon>
        <taxon>Aspergillaceae</taxon>
        <taxon>Aspergillus</taxon>
        <taxon>Aspergillus subgen. Circumdati</taxon>
    </lineage>
</organism>
<dbReference type="Proteomes" id="UP000188318">
    <property type="component" value="Unassembled WGS sequence"/>
</dbReference>
<feature type="compositionally biased region" description="Gly residues" evidence="1">
    <location>
        <begin position="282"/>
        <end position="292"/>
    </location>
</feature>
<dbReference type="AlphaFoldDB" id="A0A1R3RPU1"/>
<dbReference type="Gene3D" id="3.30.70.330">
    <property type="match status" value="1"/>
</dbReference>
<gene>
    <name evidence="2" type="ORF">ASPCADRAFT_4536</name>
</gene>
<feature type="compositionally biased region" description="Polar residues" evidence="1">
    <location>
        <begin position="66"/>
        <end position="76"/>
    </location>
</feature>
<feature type="compositionally biased region" description="Low complexity" evidence="1">
    <location>
        <begin position="81"/>
        <end position="92"/>
    </location>
</feature>